<dbReference type="InterPro" id="IPR011990">
    <property type="entry name" value="TPR-like_helical_dom_sf"/>
</dbReference>
<evidence type="ECO:0000256" key="2">
    <source>
        <dbReference type="ARBA" id="ARBA00022803"/>
    </source>
</evidence>
<name>A0A5J4SE02_9ZZZZ</name>
<dbReference type="AlphaFoldDB" id="A0A5J4SE02"/>
<dbReference type="InterPro" id="IPR033396">
    <property type="entry name" value="DUF5107"/>
</dbReference>
<evidence type="ECO:0000259" key="3">
    <source>
        <dbReference type="Pfam" id="PF17128"/>
    </source>
</evidence>
<keyword evidence="2" id="KW-0802">TPR repeat</keyword>
<dbReference type="PANTHER" id="PTHR44943">
    <property type="entry name" value="CELLULOSE SYNTHASE OPERON PROTEIN C"/>
    <property type="match status" value="1"/>
</dbReference>
<dbReference type="SMART" id="SM00028">
    <property type="entry name" value="TPR"/>
    <property type="match status" value="10"/>
</dbReference>
<dbReference type="InterPro" id="IPR051685">
    <property type="entry name" value="Ycf3/AcsC/BcsC/TPR_MFPF"/>
</dbReference>
<sequence>MKNNHVNKSKTIGRFLLAGGVLFLSSSLLSLEANAQVKLQEETMTIPTYVPEAPNQMPRFYEGKSHQGVQRRIYPYPYDDGLTTNKQDRDYAAIHVENEYIDLAIMPNMGGRIYYANDKTNNYNYLYHNHVVKPSLIGMVGNWISGSLAWGYPHHHGPHTVELMDYKIDENADGSKTVWINTTDRLMRVNILVGYTIYPHSSIIEMTIHPRNRTELSNSFLFWANPAVHADSAYQVIFPPSVQYVTFHGKRDMTAWPIADSWFNNYNFTGMDVSWWKNTHVPSSFFSWDPREDYFGGYDHNLKAGTAWIGNHYISPGMKYWADGNNANGLKTNEGLTDNDGRYIEMMAGFYTDNQPDYSWMQPYETKSGSMIWFPIRELGGLKYANRYGAMNYIINGQTLEVRLNATSPYTNAKVVVSVLGKEIYTKNFNISPAEPQKIVAQLPQDTKEDDLDIRLLDSGSSIILDYRPAEHHPPRYDKPEPLKSFLKPAEIKTVEELYLTGLRLNQFYNATDPMPYYEEALKRDPEDYRTNTQLGILAIKDYNWETAVKYLRTAVKRITSNYTRPKDGEGLYYLGLTLRALGETEEAYDYFYQASWTHAWHTASYYQLAEIDCKRGAYDVALDHLNRSISTNTDNIRALNLKAVVLRKMKDVEGAKKLLQEILKESVINHMALNELYLVDTQLGNTADAKASLTELTRIMRDAIQPYLELGTEYANAGFYQEAIDLLSRLEQKGETFPMLYYYLGYYWEKLGDSTKALSYCQKGSTMSHDYCFPFRSEEVVILRSAMNLNPFDAMAPYYLGNLLYEHQPEMAVAAWEKSRELNNKFYITHRNLALAYKDLQKDYVKALTSMQQSVACSKNDPRLLYEIDVLNELNRVSPKQKYDLLKNNMKTVQKRSETLLRFVTRAVEYGKYDEALKTLETNSIVESEGAREMQNDYLNIYTLKSMDLLKHAKYDDALKYINLALNYPIGLYGRSRYAQFYYITGLIYKKKGDNTKAQELFQKTTEVNTERGTDLEYNYYKGLALNELKKAGEAKQIFEQMLSSLGRENDAFFNQFEGGMTADVQRVTNHYIAGLAYAGLDNKAKARAEFQEALKINPGHIWSQVYLDSLK</sequence>
<feature type="domain" description="DUF5107" evidence="3">
    <location>
        <begin position="72"/>
        <end position="375"/>
    </location>
</feature>
<accession>A0A5J4SE02</accession>
<keyword evidence="1" id="KW-0677">Repeat</keyword>
<dbReference type="SUPFAM" id="SSF48452">
    <property type="entry name" value="TPR-like"/>
    <property type="match status" value="3"/>
</dbReference>
<gene>
    <name evidence="4" type="ORF">EZS27_007977</name>
</gene>
<protein>
    <submittedName>
        <fullName evidence="4">Lipopolysaccharide assembly protein B</fullName>
    </submittedName>
</protein>
<comment type="caution">
    <text evidence="4">The sequence shown here is derived from an EMBL/GenBank/DDBJ whole genome shotgun (WGS) entry which is preliminary data.</text>
</comment>
<dbReference type="Pfam" id="PF13432">
    <property type="entry name" value="TPR_16"/>
    <property type="match status" value="2"/>
</dbReference>
<dbReference type="Pfam" id="PF13181">
    <property type="entry name" value="TPR_8"/>
    <property type="match status" value="2"/>
</dbReference>
<dbReference type="EMBL" id="SNRY01000220">
    <property type="protein sequence ID" value="KAA6344389.1"/>
    <property type="molecule type" value="Genomic_DNA"/>
</dbReference>
<evidence type="ECO:0000313" key="4">
    <source>
        <dbReference type="EMBL" id="KAA6344389.1"/>
    </source>
</evidence>
<dbReference type="Pfam" id="PF17128">
    <property type="entry name" value="DUF5107"/>
    <property type="match status" value="1"/>
</dbReference>
<dbReference type="PANTHER" id="PTHR44943:SF4">
    <property type="entry name" value="TPR REPEAT-CONTAINING PROTEIN MJ0798"/>
    <property type="match status" value="1"/>
</dbReference>
<evidence type="ECO:0000256" key="1">
    <source>
        <dbReference type="ARBA" id="ARBA00022737"/>
    </source>
</evidence>
<dbReference type="InterPro" id="IPR019734">
    <property type="entry name" value="TPR_rpt"/>
</dbReference>
<proteinExistence type="predicted"/>
<reference evidence="4" key="1">
    <citation type="submission" date="2019-03" db="EMBL/GenBank/DDBJ databases">
        <title>Single cell metagenomics reveals metabolic interactions within the superorganism composed of flagellate Streblomastix strix and complex community of Bacteroidetes bacteria on its surface.</title>
        <authorList>
            <person name="Treitli S.C."/>
            <person name="Kolisko M."/>
            <person name="Husnik F."/>
            <person name="Keeling P."/>
            <person name="Hampl V."/>
        </authorList>
    </citation>
    <scope>NUCLEOTIDE SEQUENCE</scope>
    <source>
        <strain evidence="4">STM</strain>
    </source>
</reference>
<dbReference type="Gene3D" id="1.25.40.10">
    <property type="entry name" value="Tetratricopeptide repeat domain"/>
    <property type="match status" value="4"/>
</dbReference>
<dbReference type="PROSITE" id="PS50005">
    <property type="entry name" value="TPR"/>
    <property type="match status" value="2"/>
</dbReference>
<organism evidence="4">
    <name type="scientific">termite gut metagenome</name>
    <dbReference type="NCBI Taxonomy" id="433724"/>
    <lineage>
        <taxon>unclassified sequences</taxon>
        <taxon>metagenomes</taxon>
        <taxon>organismal metagenomes</taxon>
    </lineage>
</organism>